<accession>A0A5J4U8V5</accession>
<dbReference type="AlphaFoldDB" id="A0A5J4U8V5"/>
<dbReference type="EMBL" id="SNRW01019167">
    <property type="protein sequence ID" value="KAA6366630.1"/>
    <property type="molecule type" value="Genomic_DNA"/>
</dbReference>
<proteinExistence type="predicted"/>
<reference evidence="1 2" key="1">
    <citation type="submission" date="2019-03" db="EMBL/GenBank/DDBJ databases">
        <title>Single cell metagenomics reveals metabolic interactions within the superorganism composed of flagellate Streblomastix strix and complex community of Bacteroidetes bacteria on its surface.</title>
        <authorList>
            <person name="Treitli S.C."/>
            <person name="Kolisko M."/>
            <person name="Husnik F."/>
            <person name="Keeling P."/>
            <person name="Hampl V."/>
        </authorList>
    </citation>
    <scope>NUCLEOTIDE SEQUENCE [LARGE SCALE GENOMIC DNA]</scope>
    <source>
        <strain evidence="1">ST1C</strain>
    </source>
</reference>
<sequence length="134" mass="15468">MNKSCKLVTQIPTLLRSLSALVTFRLGNRIDLDVDRQILEVRSSSRDCLEQDKEIYNGLHDISEFLRQLHEGRTWLPSFQPLPLLARRSIEQIEEEGANEELEAQMNNKGMNGYIMDQAKGSKAATLNHFIRRR</sequence>
<evidence type="ECO:0000313" key="2">
    <source>
        <dbReference type="Proteomes" id="UP000324800"/>
    </source>
</evidence>
<name>A0A5J4U8V5_9EUKA</name>
<evidence type="ECO:0000313" key="1">
    <source>
        <dbReference type="EMBL" id="KAA6366630.1"/>
    </source>
</evidence>
<organism evidence="1 2">
    <name type="scientific">Streblomastix strix</name>
    <dbReference type="NCBI Taxonomy" id="222440"/>
    <lineage>
        <taxon>Eukaryota</taxon>
        <taxon>Metamonada</taxon>
        <taxon>Preaxostyla</taxon>
        <taxon>Oxymonadida</taxon>
        <taxon>Streblomastigidae</taxon>
        <taxon>Streblomastix</taxon>
    </lineage>
</organism>
<gene>
    <name evidence="1" type="ORF">EZS28_037842</name>
</gene>
<protein>
    <submittedName>
        <fullName evidence="1">Uncharacterized protein</fullName>
    </submittedName>
</protein>
<dbReference type="Proteomes" id="UP000324800">
    <property type="component" value="Unassembled WGS sequence"/>
</dbReference>
<comment type="caution">
    <text evidence="1">The sequence shown here is derived from an EMBL/GenBank/DDBJ whole genome shotgun (WGS) entry which is preliminary data.</text>
</comment>